<name>A0AAV0VUI2_9HEMI</name>
<dbReference type="EMBL" id="CARXXK010000001">
    <property type="protein sequence ID" value="CAI6346577.1"/>
    <property type="molecule type" value="Genomic_DNA"/>
</dbReference>
<accession>A0AAV0VUI2</accession>
<dbReference type="Proteomes" id="UP001160148">
    <property type="component" value="Unassembled WGS sequence"/>
</dbReference>
<protein>
    <submittedName>
        <fullName evidence="1">Uncharacterized protein</fullName>
    </submittedName>
</protein>
<evidence type="ECO:0000313" key="2">
    <source>
        <dbReference type="Proteomes" id="UP001160148"/>
    </source>
</evidence>
<proteinExistence type="predicted"/>
<sequence>MIIYYIIKRVCNEFKLITPLKALYCAIVRSILEFSVIIWNPHNTSNMNQLERVQRKFLSFAAYLLNIEHRPHDYDPVIGRLGLQSLADRRININKVFLVKLINGSIDCPELLSKVNFKIPCVQVRSSYPFSIPMCTTNYSRNKPLNRMMRIANEDPSFSF</sequence>
<organism evidence="1 2">
    <name type="scientific">Macrosiphum euphorbiae</name>
    <name type="common">potato aphid</name>
    <dbReference type="NCBI Taxonomy" id="13131"/>
    <lineage>
        <taxon>Eukaryota</taxon>
        <taxon>Metazoa</taxon>
        <taxon>Ecdysozoa</taxon>
        <taxon>Arthropoda</taxon>
        <taxon>Hexapoda</taxon>
        <taxon>Insecta</taxon>
        <taxon>Pterygota</taxon>
        <taxon>Neoptera</taxon>
        <taxon>Paraneoptera</taxon>
        <taxon>Hemiptera</taxon>
        <taxon>Sternorrhyncha</taxon>
        <taxon>Aphidomorpha</taxon>
        <taxon>Aphidoidea</taxon>
        <taxon>Aphididae</taxon>
        <taxon>Macrosiphini</taxon>
        <taxon>Macrosiphum</taxon>
    </lineage>
</organism>
<reference evidence="1 2" key="1">
    <citation type="submission" date="2023-01" db="EMBL/GenBank/DDBJ databases">
        <authorList>
            <person name="Whitehead M."/>
        </authorList>
    </citation>
    <scope>NUCLEOTIDE SEQUENCE [LARGE SCALE GENOMIC DNA]</scope>
</reference>
<evidence type="ECO:0000313" key="1">
    <source>
        <dbReference type="EMBL" id="CAI6346577.1"/>
    </source>
</evidence>
<gene>
    <name evidence="1" type="ORF">MEUPH1_LOCUS3474</name>
</gene>
<comment type="caution">
    <text evidence="1">The sequence shown here is derived from an EMBL/GenBank/DDBJ whole genome shotgun (WGS) entry which is preliminary data.</text>
</comment>
<dbReference type="AlphaFoldDB" id="A0AAV0VUI2"/>
<keyword evidence="2" id="KW-1185">Reference proteome</keyword>